<organism evidence="12 13">
    <name type="scientific">Corynebacterium deserti GIMN1.010</name>
    <dbReference type="NCBI Taxonomy" id="931089"/>
    <lineage>
        <taxon>Bacteria</taxon>
        <taxon>Bacillati</taxon>
        <taxon>Actinomycetota</taxon>
        <taxon>Actinomycetes</taxon>
        <taxon>Mycobacteriales</taxon>
        <taxon>Corynebacteriaceae</taxon>
        <taxon>Corynebacterium</taxon>
    </lineage>
</organism>
<feature type="coiled-coil region" evidence="9">
    <location>
        <begin position="340"/>
        <end position="367"/>
    </location>
</feature>
<keyword evidence="3" id="KW-1003">Cell membrane</keyword>
<keyword evidence="13" id="KW-1185">Reference proteome</keyword>
<feature type="transmembrane region" description="Helical" evidence="10">
    <location>
        <begin position="107"/>
        <end position="128"/>
    </location>
</feature>
<evidence type="ECO:0000256" key="4">
    <source>
        <dbReference type="ARBA" id="ARBA00022597"/>
    </source>
</evidence>
<keyword evidence="5" id="KW-0598">Phosphotransferase system</keyword>
<dbReference type="EMBL" id="CP009220">
    <property type="protein sequence ID" value="ALC07043.1"/>
    <property type="molecule type" value="Genomic_DNA"/>
</dbReference>
<dbReference type="OrthoDB" id="9782569at2"/>
<gene>
    <name evidence="12" type="ORF">CDES_13565</name>
</gene>
<keyword evidence="6 10" id="KW-0812">Transmembrane</keyword>
<feature type="transmembrane region" description="Helical" evidence="10">
    <location>
        <begin position="140"/>
        <end position="160"/>
    </location>
</feature>
<evidence type="ECO:0000256" key="7">
    <source>
        <dbReference type="ARBA" id="ARBA00022989"/>
    </source>
</evidence>
<dbReference type="InterPro" id="IPR013014">
    <property type="entry name" value="PTS_EIIC_2"/>
</dbReference>
<dbReference type="RefSeq" id="WP_053545914.1">
    <property type="nucleotide sequence ID" value="NZ_CP009220.1"/>
</dbReference>
<feature type="transmembrane region" description="Helical" evidence="10">
    <location>
        <begin position="285"/>
        <end position="303"/>
    </location>
</feature>
<dbReference type="PATRIC" id="fig|931089.4.peg.2743"/>
<sequence length="369" mass="38470">MKDTLLGAWQKIGFKNHLLTAISYLIPVVTGAGFLIAIGMALGGSTSADLTEGGYSVWDAMAVMGAQGLGLLGMIISTGIAFSIAAKPGIAPGLIVGMTAIAVDAGFIGGLLGGFIAGFITLGVIRYLKVPMWARSLMPLVIVPLIASFLGGMIMVYIIGTPIQLLTTWLTEYLSSLGTASLLAYGIVIGVLAAIDYGGPINKTVFAFTLTLQAAGVNEPITALIVVNTATPLGFCAAHWIAKMFRKQIYTPVEKETLPSAFPMGLISIVESVLPIVLNDLVRCVIATGVGAAFGGATAMLLGADATVPFGGFLVMPTLSTPWTFLVAVLVNALVTGIVLALLKRDVRKVEHVAEVEEEDIDDAEIKIF</sequence>
<dbReference type="InterPro" id="IPR006327">
    <property type="entry name" value="PTS_IIC_fruc"/>
</dbReference>
<feature type="domain" description="PTS EIIC type-2" evidence="11">
    <location>
        <begin position="14"/>
        <end position="353"/>
    </location>
</feature>
<dbReference type="Proteomes" id="UP000068067">
    <property type="component" value="Chromosome"/>
</dbReference>
<evidence type="ECO:0000313" key="12">
    <source>
        <dbReference type="EMBL" id="ALC07043.1"/>
    </source>
</evidence>
<proteinExistence type="predicted"/>
<dbReference type="NCBIfam" id="TIGR01427">
    <property type="entry name" value="PTS_IIC_fructo"/>
    <property type="match status" value="1"/>
</dbReference>
<accession>A0A0M3QAC1</accession>
<dbReference type="PANTHER" id="PTHR30505">
    <property type="entry name" value="FRUCTOSE-LIKE PERMEASE"/>
    <property type="match status" value="1"/>
</dbReference>
<keyword evidence="9" id="KW-0175">Coiled coil</keyword>
<evidence type="ECO:0000256" key="5">
    <source>
        <dbReference type="ARBA" id="ARBA00022683"/>
    </source>
</evidence>
<dbReference type="GO" id="GO:0005886">
    <property type="term" value="C:plasma membrane"/>
    <property type="evidence" value="ECO:0007669"/>
    <property type="project" value="UniProtKB-SubCell"/>
</dbReference>
<dbReference type="GO" id="GO:0005351">
    <property type="term" value="F:carbohydrate:proton symporter activity"/>
    <property type="evidence" value="ECO:0007669"/>
    <property type="project" value="InterPro"/>
</dbReference>
<evidence type="ECO:0000256" key="6">
    <source>
        <dbReference type="ARBA" id="ARBA00022692"/>
    </source>
</evidence>
<feature type="transmembrane region" description="Helical" evidence="10">
    <location>
        <begin position="180"/>
        <end position="199"/>
    </location>
</feature>
<reference evidence="12 13" key="1">
    <citation type="submission" date="2014-08" db="EMBL/GenBank/DDBJ databases">
        <title>Complete genome sequence of Corynebacterium deserti GIMN1.010 (=DSM 45689), isolated from desert sand in western China.</title>
        <authorList>
            <person name="Ruckert C."/>
            <person name="Albersmeier A."/>
            <person name="Kalinowski J."/>
        </authorList>
    </citation>
    <scope>NUCLEOTIDE SEQUENCE [LARGE SCALE GENOMIC DNA]</scope>
    <source>
        <strain evidence="12 13">GIMN1.010</strain>
    </source>
</reference>
<dbReference type="STRING" id="931089.CDES_13565"/>
<evidence type="ECO:0000313" key="13">
    <source>
        <dbReference type="Proteomes" id="UP000068067"/>
    </source>
</evidence>
<dbReference type="AlphaFoldDB" id="A0A0M3QAC1"/>
<dbReference type="PANTHER" id="PTHR30505:SF0">
    <property type="entry name" value="FRUCTOSE-LIKE PTS SYSTEM EIIBC COMPONENT-RELATED"/>
    <property type="match status" value="1"/>
</dbReference>
<keyword evidence="8 10" id="KW-0472">Membrane</keyword>
<keyword evidence="7 10" id="KW-1133">Transmembrane helix</keyword>
<evidence type="ECO:0000256" key="9">
    <source>
        <dbReference type="SAM" id="Coils"/>
    </source>
</evidence>
<protein>
    <submittedName>
        <fullName evidence="12">PTS system transporter subunit IIC</fullName>
    </submittedName>
</protein>
<evidence type="ECO:0000256" key="3">
    <source>
        <dbReference type="ARBA" id="ARBA00022475"/>
    </source>
</evidence>
<evidence type="ECO:0000256" key="1">
    <source>
        <dbReference type="ARBA" id="ARBA00004429"/>
    </source>
</evidence>
<dbReference type="PROSITE" id="PS51104">
    <property type="entry name" value="PTS_EIIC_TYPE_2"/>
    <property type="match status" value="1"/>
</dbReference>
<keyword evidence="4" id="KW-0762">Sugar transport</keyword>
<comment type="subcellular location">
    <subcellularLocation>
        <location evidence="1">Cell inner membrane</location>
        <topology evidence="1">Multi-pass membrane protein</topology>
    </subcellularLocation>
</comment>
<dbReference type="GO" id="GO:0090563">
    <property type="term" value="F:protein-phosphocysteine-sugar phosphotransferase activity"/>
    <property type="evidence" value="ECO:0007669"/>
    <property type="project" value="TreeGrafter"/>
</dbReference>
<evidence type="ECO:0000259" key="11">
    <source>
        <dbReference type="PROSITE" id="PS51104"/>
    </source>
</evidence>
<feature type="transmembrane region" description="Helical" evidence="10">
    <location>
        <begin position="21"/>
        <end position="43"/>
    </location>
</feature>
<keyword evidence="2" id="KW-0813">Transport</keyword>
<feature type="transmembrane region" description="Helical" evidence="10">
    <location>
        <begin position="220"/>
        <end position="241"/>
    </location>
</feature>
<evidence type="ECO:0000256" key="8">
    <source>
        <dbReference type="ARBA" id="ARBA00023136"/>
    </source>
</evidence>
<dbReference type="InterPro" id="IPR050864">
    <property type="entry name" value="Bacterial_PTS_Sugar_Transport"/>
</dbReference>
<evidence type="ECO:0000256" key="10">
    <source>
        <dbReference type="SAM" id="Phobius"/>
    </source>
</evidence>
<name>A0A0M3QAC1_9CORY</name>
<dbReference type="KEGG" id="cdx:CDES_13565"/>
<evidence type="ECO:0000256" key="2">
    <source>
        <dbReference type="ARBA" id="ARBA00022448"/>
    </source>
</evidence>
<dbReference type="GO" id="GO:0009401">
    <property type="term" value="P:phosphoenolpyruvate-dependent sugar phosphotransferase system"/>
    <property type="evidence" value="ECO:0007669"/>
    <property type="project" value="UniProtKB-KW"/>
</dbReference>
<dbReference type="GO" id="GO:0008982">
    <property type="term" value="F:protein-N(PI)-phosphohistidine-sugar phosphotransferase activity"/>
    <property type="evidence" value="ECO:0007669"/>
    <property type="project" value="InterPro"/>
</dbReference>
<feature type="transmembrane region" description="Helical" evidence="10">
    <location>
        <begin position="323"/>
        <end position="343"/>
    </location>
</feature>